<comment type="function">
    <text evidence="1 7">Catalyzes the reversible cyclization of carbamoyl aspartate to dihydroorotate.</text>
</comment>
<dbReference type="UniPathway" id="UPA00070">
    <property type="reaction ID" value="UER00117"/>
</dbReference>
<evidence type="ECO:0000313" key="11">
    <source>
        <dbReference type="Proteomes" id="UP000218627"/>
    </source>
</evidence>
<organism evidence="10 11">
    <name type="scientific">Hydrogenobacter hydrogenophilus</name>
    <dbReference type="NCBI Taxonomy" id="35835"/>
    <lineage>
        <taxon>Bacteria</taxon>
        <taxon>Pseudomonadati</taxon>
        <taxon>Aquificota</taxon>
        <taxon>Aquificia</taxon>
        <taxon>Aquificales</taxon>
        <taxon>Aquificaceae</taxon>
        <taxon>Hydrogenobacter</taxon>
    </lineage>
</organism>
<dbReference type="InterPro" id="IPR050138">
    <property type="entry name" value="DHOase/Allantoinase_Hydrolase"/>
</dbReference>
<feature type="domain" description="Dihydroorotase catalytic" evidence="9">
    <location>
        <begin position="52"/>
        <end position="235"/>
    </location>
</feature>
<dbReference type="PROSITE" id="PS00483">
    <property type="entry name" value="DIHYDROOROTASE_2"/>
    <property type="match status" value="1"/>
</dbReference>
<dbReference type="CDD" id="cd01317">
    <property type="entry name" value="DHOase_IIa"/>
    <property type="match status" value="1"/>
</dbReference>
<comment type="similarity">
    <text evidence="2 7">Belongs to the metallo-dependent hydrolases superfamily. DHOase family. Class I DHOase subfamily.</text>
</comment>
<keyword evidence="5 7" id="KW-0862">Zinc</keyword>
<comment type="cofactor">
    <cofactor evidence="7">
        <name>Zn(2+)</name>
        <dbReference type="ChEBI" id="CHEBI:29105"/>
    </cofactor>
    <text evidence="7">Binds 2 Zn(2+) ions per subunit.</text>
</comment>
<dbReference type="HAMAP" id="MF_00220_B">
    <property type="entry name" value="PyrC_classI_B"/>
    <property type="match status" value="1"/>
</dbReference>
<evidence type="ECO:0000256" key="5">
    <source>
        <dbReference type="ARBA" id="ARBA00022833"/>
    </source>
</evidence>
<feature type="binding site" evidence="7">
    <location>
        <position position="180"/>
    </location>
    <ligand>
        <name>Zn(2+)</name>
        <dbReference type="ChEBI" id="CHEBI:29105"/>
        <label>2</label>
    </ligand>
</feature>
<dbReference type="InterPro" id="IPR032466">
    <property type="entry name" value="Metal_Hydrolase"/>
</dbReference>
<protein>
    <recommendedName>
        <fullName evidence="7">Dihydroorotase</fullName>
        <shortName evidence="7">DHOase</shortName>
        <ecNumber evidence="7">3.5.2.3</ecNumber>
    </recommendedName>
</protein>
<feature type="binding site" evidence="7">
    <location>
        <position position="153"/>
    </location>
    <ligand>
        <name>Zn(2+)</name>
        <dbReference type="ChEBI" id="CHEBI:29105"/>
        <label>1</label>
    </ligand>
</feature>
<comment type="catalytic activity">
    <reaction evidence="7">
        <text>(S)-dihydroorotate + H2O = N-carbamoyl-L-aspartate + H(+)</text>
        <dbReference type="Rhea" id="RHEA:24296"/>
        <dbReference type="ChEBI" id="CHEBI:15377"/>
        <dbReference type="ChEBI" id="CHEBI:15378"/>
        <dbReference type="ChEBI" id="CHEBI:30864"/>
        <dbReference type="ChEBI" id="CHEBI:32814"/>
        <dbReference type="EC" id="3.5.2.3"/>
    </reaction>
</comment>
<feature type="binding site" evidence="7">
    <location>
        <position position="232"/>
    </location>
    <ligand>
        <name>Zn(2+)</name>
        <dbReference type="ChEBI" id="CHEBI:29105"/>
        <label>2</label>
    </ligand>
</feature>
<reference evidence="11" key="1">
    <citation type="submission" date="2017-09" db="EMBL/GenBank/DDBJ databases">
        <authorList>
            <person name="Varghese N."/>
            <person name="Submissions S."/>
        </authorList>
    </citation>
    <scope>NUCLEOTIDE SEQUENCE [LARGE SCALE GENOMIC DNA]</scope>
    <source>
        <strain evidence="11">DSM 2913</strain>
    </source>
</reference>
<dbReference type="InterPro" id="IPR004722">
    <property type="entry name" value="DHOase"/>
</dbReference>
<dbReference type="NCBIfam" id="TIGR00857">
    <property type="entry name" value="pyrC_multi"/>
    <property type="match status" value="1"/>
</dbReference>
<dbReference type="GO" id="GO:0004151">
    <property type="term" value="F:dihydroorotase activity"/>
    <property type="evidence" value="ECO:0007669"/>
    <property type="project" value="UniProtKB-UniRule"/>
</dbReference>
<proteinExistence type="inferred from homology"/>
<dbReference type="EC" id="3.5.2.3" evidence="7"/>
<name>A0A285NRF7_9AQUI</name>
<evidence type="ECO:0000256" key="4">
    <source>
        <dbReference type="ARBA" id="ARBA00022801"/>
    </source>
</evidence>
<evidence type="ECO:0000256" key="1">
    <source>
        <dbReference type="ARBA" id="ARBA00002368"/>
    </source>
</evidence>
<evidence type="ECO:0000256" key="7">
    <source>
        <dbReference type="HAMAP-Rule" id="MF_00220"/>
    </source>
</evidence>
<dbReference type="NCBIfam" id="NF006844">
    <property type="entry name" value="PRK09357.2-5"/>
    <property type="match status" value="1"/>
</dbReference>
<feature type="domain" description="Amidohydrolase 3" evidence="8">
    <location>
        <begin position="342"/>
        <end position="421"/>
    </location>
</feature>
<keyword evidence="4 7" id="KW-0378">Hydrolase</keyword>
<keyword evidence="11" id="KW-1185">Reference proteome</keyword>
<feature type="binding site" evidence="7">
    <location>
        <position position="309"/>
    </location>
    <ligand>
        <name>substrate</name>
    </ligand>
</feature>
<dbReference type="Proteomes" id="UP000218627">
    <property type="component" value="Unassembled WGS sequence"/>
</dbReference>
<comment type="pathway">
    <text evidence="7">Pyrimidine metabolism; UMP biosynthesis via de novo pathway; (S)-dihydroorotate from bicarbonate: step 3/3.</text>
</comment>
<dbReference type="Gene3D" id="3.20.20.140">
    <property type="entry name" value="Metal-dependent hydrolases"/>
    <property type="match status" value="1"/>
</dbReference>
<dbReference type="InterPro" id="IPR024403">
    <property type="entry name" value="DHOase_cat"/>
</dbReference>
<feature type="binding site" evidence="7">
    <location>
        <position position="278"/>
    </location>
    <ligand>
        <name>substrate</name>
    </ligand>
</feature>
<evidence type="ECO:0000259" key="9">
    <source>
        <dbReference type="Pfam" id="PF12890"/>
    </source>
</evidence>
<dbReference type="InterPro" id="IPR013108">
    <property type="entry name" value="Amidohydro_3"/>
</dbReference>
<evidence type="ECO:0000259" key="8">
    <source>
        <dbReference type="Pfam" id="PF07969"/>
    </source>
</evidence>
<evidence type="ECO:0000256" key="2">
    <source>
        <dbReference type="ARBA" id="ARBA00010286"/>
    </source>
</evidence>
<dbReference type="GO" id="GO:0044205">
    <property type="term" value="P:'de novo' UMP biosynthetic process"/>
    <property type="evidence" value="ECO:0007669"/>
    <property type="project" value="UniProtKB-UniRule"/>
</dbReference>
<evidence type="ECO:0000256" key="3">
    <source>
        <dbReference type="ARBA" id="ARBA00022723"/>
    </source>
</evidence>
<dbReference type="InterPro" id="IPR011059">
    <property type="entry name" value="Metal-dep_hydrolase_composite"/>
</dbReference>
<dbReference type="GO" id="GO:0005737">
    <property type="term" value="C:cytoplasm"/>
    <property type="evidence" value="ECO:0007669"/>
    <property type="project" value="TreeGrafter"/>
</dbReference>
<feature type="binding site" evidence="7">
    <location>
        <begin position="63"/>
        <end position="65"/>
    </location>
    <ligand>
        <name>substrate</name>
    </ligand>
</feature>
<dbReference type="GO" id="GO:0004038">
    <property type="term" value="F:allantoinase activity"/>
    <property type="evidence" value="ECO:0007669"/>
    <property type="project" value="TreeGrafter"/>
</dbReference>
<feature type="binding site" evidence="7">
    <location>
        <position position="61"/>
    </location>
    <ligand>
        <name>Zn(2+)</name>
        <dbReference type="ChEBI" id="CHEBI:29105"/>
        <label>1</label>
    </ligand>
</feature>
<dbReference type="PANTHER" id="PTHR43668:SF2">
    <property type="entry name" value="ALLANTOINASE"/>
    <property type="match status" value="1"/>
</dbReference>
<feature type="binding site" evidence="7">
    <location>
        <position position="63"/>
    </location>
    <ligand>
        <name>Zn(2+)</name>
        <dbReference type="ChEBI" id="CHEBI:29105"/>
        <label>1</label>
    </ligand>
</feature>
<feature type="active site" evidence="7">
    <location>
        <position position="305"/>
    </location>
</feature>
<dbReference type="InterPro" id="IPR002195">
    <property type="entry name" value="Dihydroorotase_CS"/>
</dbReference>
<keyword evidence="6 7" id="KW-0665">Pyrimidine biosynthesis</keyword>
<dbReference type="Pfam" id="PF07969">
    <property type="entry name" value="Amidohydro_3"/>
    <property type="match status" value="1"/>
</dbReference>
<evidence type="ECO:0000256" key="6">
    <source>
        <dbReference type="ARBA" id="ARBA00022975"/>
    </source>
</evidence>
<dbReference type="AlphaFoldDB" id="A0A285NRF7"/>
<feature type="binding site" evidence="7">
    <location>
        <position position="95"/>
    </location>
    <ligand>
        <name>substrate</name>
    </ligand>
</feature>
<dbReference type="PROSITE" id="PS00482">
    <property type="entry name" value="DIHYDROOROTASE_1"/>
    <property type="match status" value="1"/>
</dbReference>
<dbReference type="EMBL" id="OBEN01000001">
    <property type="protein sequence ID" value="SNZ12100.1"/>
    <property type="molecule type" value="Genomic_DNA"/>
</dbReference>
<feature type="binding site" evidence="7">
    <location>
        <begin position="322"/>
        <end position="323"/>
    </location>
    <ligand>
        <name>substrate</name>
    </ligand>
</feature>
<dbReference type="PANTHER" id="PTHR43668">
    <property type="entry name" value="ALLANTOINASE"/>
    <property type="match status" value="1"/>
</dbReference>
<dbReference type="RefSeq" id="WP_096600600.1">
    <property type="nucleotide sequence ID" value="NZ_OBEN01000001.1"/>
</dbReference>
<feature type="binding site" evidence="7">
    <location>
        <position position="153"/>
    </location>
    <ligand>
        <name>Zn(2+)</name>
        <dbReference type="ChEBI" id="CHEBI:29105"/>
        <label>2</label>
    </ligand>
</feature>
<dbReference type="Pfam" id="PF12890">
    <property type="entry name" value="DHOase"/>
    <property type="match status" value="1"/>
</dbReference>
<dbReference type="SUPFAM" id="SSF51556">
    <property type="entry name" value="Metallo-dependent hydrolases"/>
    <property type="match status" value="1"/>
</dbReference>
<dbReference type="GO" id="GO:0006145">
    <property type="term" value="P:purine nucleobase catabolic process"/>
    <property type="evidence" value="ECO:0007669"/>
    <property type="project" value="TreeGrafter"/>
</dbReference>
<evidence type="ECO:0000313" key="10">
    <source>
        <dbReference type="EMBL" id="SNZ12100.1"/>
    </source>
</evidence>
<accession>A0A285NRF7</accession>
<sequence>MSKLLIKRGRIIDPSDNIDIIGDILVEKGKVKAIGEDLFELEAQVIDASGLIVCPSFIDLHVHLRDPGQTYKEDIESGSKCAVAGGYTTVVCMPNTNPPIDRPEVAQYIISKARTVGLCLVLPSGTLTKGRKGKELSDFYALKSAGCVALTDDGSPLMDSKLMKRALELAGQLGLIVMNHCEDDSLAYGHINEGYVSALLGISSRPPEAEDILVARDLILSYHTGSHIHIQHLSSALSVELIRYFKEKGAKVSCEVNPYHLVFTEEEILKSGSSAKVNPPLRRKEDRDALISALKEGIIDCIATDHAPHASWEKRQIENAKPGMIGLQTALPMALELVRQGHITLKDVINLMSCRPAQILKLEGCGTLKVGSKANITIFDPEREWILDEKTNHSKSKNTPLWKKTLKGKVLYTIFEGKVVYQDV</sequence>
<dbReference type="GO" id="GO:0008270">
    <property type="term" value="F:zinc ion binding"/>
    <property type="evidence" value="ECO:0007669"/>
    <property type="project" value="UniProtKB-UniRule"/>
</dbReference>
<gene>
    <name evidence="7" type="primary">pyrC</name>
    <name evidence="10" type="ORF">SAMN06265353_0428</name>
</gene>
<dbReference type="Gene3D" id="2.30.40.10">
    <property type="entry name" value="Urease, subunit C, domain 1"/>
    <property type="match status" value="1"/>
</dbReference>
<dbReference type="SUPFAM" id="SSF51338">
    <property type="entry name" value="Composite domain of metallo-dependent hydrolases"/>
    <property type="match status" value="1"/>
</dbReference>
<keyword evidence="3 7" id="KW-0479">Metal-binding</keyword>
<dbReference type="OrthoDB" id="9765462at2"/>
<feature type="binding site" evidence="7">
    <location>
        <position position="305"/>
    </location>
    <ligand>
        <name>Zn(2+)</name>
        <dbReference type="ChEBI" id="CHEBI:29105"/>
        <label>1</label>
    </ligand>
</feature>